<dbReference type="OrthoDB" id="412946at2759"/>
<evidence type="ECO:0000313" key="3">
    <source>
        <dbReference type="Proteomes" id="UP000649617"/>
    </source>
</evidence>
<proteinExistence type="predicted"/>
<dbReference type="Proteomes" id="UP000649617">
    <property type="component" value="Unassembled WGS sequence"/>
</dbReference>
<evidence type="ECO:0000256" key="1">
    <source>
        <dbReference type="SAM" id="MobiDB-lite"/>
    </source>
</evidence>
<name>A0A812V735_SYMPI</name>
<comment type="caution">
    <text evidence="2">The sequence shown here is derived from an EMBL/GenBank/DDBJ whole genome shotgun (WGS) entry which is preliminary data.</text>
</comment>
<feature type="non-terminal residue" evidence="2">
    <location>
        <position position="232"/>
    </location>
</feature>
<sequence>MVGESDEEAVAEECAEEVSPTDSVAHGTCAHQDPMLLHPASQGAVMPHVTLEVTYQQASACLPSAWNVPDAAHTYVLDPVPFPMEDMPAHQAELFSMRMLRRGHLDMCDFSTLLELLDGACAGLKRKCASGDVSSGAMASFSVGAFVQGGLGGVLKCTRAFPWTVRLLVAVVRGCCYNHRFNAVSLHRNTFMAPHTDSHNARGFPNLVLPCSRWVGGGIWMAEATRLSTLVD</sequence>
<dbReference type="EMBL" id="CAJNIZ010041309">
    <property type="protein sequence ID" value="CAE7613374.1"/>
    <property type="molecule type" value="Genomic_DNA"/>
</dbReference>
<gene>
    <name evidence="2" type="ORF">SPIL2461_LOCUS16146</name>
</gene>
<keyword evidence="3" id="KW-1185">Reference proteome</keyword>
<dbReference type="AlphaFoldDB" id="A0A812V735"/>
<feature type="region of interest" description="Disordered" evidence="1">
    <location>
        <begin position="1"/>
        <end position="26"/>
    </location>
</feature>
<protein>
    <submittedName>
        <fullName evidence="2">Uncharacterized protein</fullName>
    </submittedName>
</protein>
<organism evidence="2 3">
    <name type="scientific">Symbiodinium pilosum</name>
    <name type="common">Dinoflagellate</name>
    <dbReference type="NCBI Taxonomy" id="2952"/>
    <lineage>
        <taxon>Eukaryota</taxon>
        <taxon>Sar</taxon>
        <taxon>Alveolata</taxon>
        <taxon>Dinophyceae</taxon>
        <taxon>Suessiales</taxon>
        <taxon>Symbiodiniaceae</taxon>
        <taxon>Symbiodinium</taxon>
    </lineage>
</organism>
<feature type="compositionally biased region" description="Acidic residues" evidence="1">
    <location>
        <begin position="1"/>
        <end position="16"/>
    </location>
</feature>
<reference evidence="2" key="1">
    <citation type="submission" date="2021-02" db="EMBL/GenBank/DDBJ databases">
        <authorList>
            <person name="Dougan E. K."/>
            <person name="Rhodes N."/>
            <person name="Thang M."/>
            <person name="Chan C."/>
        </authorList>
    </citation>
    <scope>NUCLEOTIDE SEQUENCE</scope>
</reference>
<accession>A0A812V735</accession>
<evidence type="ECO:0000313" key="2">
    <source>
        <dbReference type="EMBL" id="CAE7613374.1"/>
    </source>
</evidence>